<reference evidence="4" key="1">
    <citation type="submission" date="2021-01" db="EMBL/GenBank/DDBJ databases">
        <authorList>
            <person name="Corre E."/>
            <person name="Pelletier E."/>
            <person name="Niang G."/>
            <person name="Scheremetjew M."/>
            <person name="Finn R."/>
            <person name="Kale V."/>
            <person name="Holt S."/>
            <person name="Cochrane G."/>
            <person name="Meng A."/>
            <person name="Brown T."/>
            <person name="Cohen L."/>
        </authorList>
    </citation>
    <scope>NUCLEOTIDE SEQUENCE</scope>
    <source>
        <strain evidence="4">CCMP2222</strain>
    </source>
</reference>
<dbReference type="SMART" id="SM00054">
    <property type="entry name" value="EFh"/>
    <property type="match status" value="2"/>
</dbReference>
<dbReference type="AlphaFoldDB" id="A0A7S2BI91"/>
<dbReference type="Gene3D" id="1.10.287.70">
    <property type="match status" value="1"/>
</dbReference>
<evidence type="ECO:0000313" key="4">
    <source>
        <dbReference type="EMBL" id="CAD9397829.1"/>
    </source>
</evidence>
<organism evidence="4">
    <name type="scientific">Alexandrium andersonii</name>
    <dbReference type="NCBI Taxonomy" id="327968"/>
    <lineage>
        <taxon>Eukaryota</taxon>
        <taxon>Sar</taxon>
        <taxon>Alveolata</taxon>
        <taxon>Dinophyceae</taxon>
        <taxon>Gonyaulacales</taxon>
        <taxon>Pyrocystaceae</taxon>
        <taxon>Alexandrium</taxon>
    </lineage>
</organism>
<dbReference type="SUPFAM" id="SSF47473">
    <property type="entry name" value="EF-hand"/>
    <property type="match status" value="1"/>
</dbReference>
<proteinExistence type="predicted"/>
<feature type="domain" description="EF-hand" evidence="3">
    <location>
        <begin position="162"/>
        <end position="197"/>
    </location>
</feature>
<dbReference type="InterPro" id="IPR002048">
    <property type="entry name" value="EF_hand_dom"/>
</dbReference>
<name>A0A7S2BI91_9DINO</name>
<keyword evidence="1" id="KW-0106">Calcium</keyword>
<feature type="domain" description="EF-hand" evidence="3">
    <location>
        <begin position="119"/>
        <end position="154"/>
    </location>
</feature>
<dbReference type="GO" id="GO:0005509">
    <property type="term" value="F:calcium ion binding"/>
    <property type="evidence" value="ECO:0007669"/>
    <property type="project" value="InterPro"/>
</dbReference>
<evidence type="ECO:0000259" key="3">
    <source>
        <dbReference type="PROSITE" id="PS50222"/>
    </source>
</evidence>
<gene>
    <name evidence="4" type="ORF">AAND1436_LOCUS11259</name>
</gene>
<feature type="transmembrane region" description="Helical" evidence="2">
    <location>
        <begin position="72"/>
        <end position="97"/>
    </location>
</feature>
<dbReference type="PROSITE" id="PS50222">
    <property type="entry name" value="EF_HAND_2"/>
    <property type="match status" value="2"/>
</dbReference>
<dbReference type="EMBL" id="HBGQ01022728">
    <property type="protein sequence ID" value="CAD9397829.1"/>
    <property type="molecule type" value="Transcribed_RNA"/>
</dbReference>
<protein>
    <recommendedName>
        <fullName evidence="3">EF-hand domain-containing protein</fullName>
    </recommendedName>
</protein>
<evidence type="ECO:0000256" key="2">
    <source>
        <dbReference type="SAM" id="Phobius"/>
    </source>
</evidence>
<dbReference type="Gene3D" id="1.10.238.10">
    <property type="entry name" value="EF-hand"/>
    <property type="match status" value="1"/>
</dbReference>
<keyword evidence="2" id="KW-0472">Membrane</keyword>
<dbReference type="Pfam" id="PF13499">
    <property type="entry name" value="EF-hand_7"/>
    <property type="match status" value="1"/>
</dbReference>
<accession>A0A7S2BI91</accession>
<sequence length="267" mass="30149">MFVFGIIFSNAVAGYFDDLDLASATQVRYANDMNKYFGNLYETMVSLLCSITGGQDWMVYGSQLRHLELGNVYFAVFYFYIIFCLVGMLNVVTGIFVDSAVCTRTEDEVVECFTEDQRRTSEEVRRIFKEADVDNSGSLSFEELSRHLENPWVKAYFSGLDIDPSEAGIIFSLMDTSGNNSISIDEFVDGTMKLKGHAKSIDVLSIMFDTVRFANKFDQLCHYIEDELGAIRQVVAPELGSEPRRSALQTLESPIPLAAWNKIARMR</sequence>
<keyword evidence="2" id="KW-0812">Transmembrane</keyword>
<dbReference type="CDD" id="cd00051">
    <property type="entry name" value="EFh"/>
    <property type="match status" value="1"/>
</dbReference>
<evidence type="ECO:0000256" key="1">
    <source>
        <dbReference type="ARBA" id="ARBA00022837"/>
    </source>
</evidence>
<dbReference type="PROSITE" id="PS00018">
    <property type="entry name" value="EF_HAND_1"/>
    <property type="match status" value="2"/>
</dbReference>
<dbReference type="InterPro" id="IPR011992">
    <property type="entry name" value="EF-hand-dom_pair"/>
</dbReference>
<keyword evidence="2" id="KW-1133">Transmembrane helix</keyword>
<dbReference type="InterPro" id="IPR018247">
    <property type="entry name" value="EF_Hand_1_Ca_BS"/>
</dbReference>